<dbReference type="InterPro" id="IPR001952">
    <property type="entry name" value="Alkaline_phosphatase"/>
</dbReference>
<keyword evidence="3" id="KW-0862">Zinc</keyword>
<evidence type="ECO:0000256" key="4">
    <source>
        <dbReference type="RuleBase" id="RU003946"/>
    </source>
</evidence>
<evidence type="ECO:0000313" key="6">
    <source>
        <dbReference type="Proteomes" id="UP000603141"/>
    </source>
</evidence>
<name>A0A934VTV9_9BACT</name>
<evidence type="ECO:0000256" key="2">
    <source>
        <dbReference type="PIRSR" id="PIRSR601952-1"/>
    </source>
</evidence>
<dbReference type="PRINTS" id="PR00113">
    <property type="entry name" value="ALKPHPHTASE"/>
</dbReference>
<feature type="binding site" evidence="3">
    <location>
        <position position="326"/>
    </location>
    <ligand>
        <name>Zn(2+)</name>
        <dbReference type="ChEBI" id="CHEBI:29105"/>
        <label>2</label>
    </ligand>
</feature>
<feature type="binding site" evidence="3">
    <location>
        <position position="287"/>
    </location>
    <ligand>
        <name>Zn(2+)</name>
        <dbReference type="ChEBI" id="CHEBI:29105"/>
        <label>2</label>
    </ligand>
</feature>
<dbReference type="RefSeq" id="WP_200268477.1">
    <property type="nucleotide sequence ID" value="NZ_JAENIJ010000006.1"/>
</dbReference>
<sequence length="463" mass="50511">MNQSTTTSRRNFLKAASLTTALFGAESALHAQETRRSVDNVGAPKKVIFMVSDGMNHGALSLAQHYLSHFKDSRTHWMSMYRDLPVVRGLVETFSANSLVTDSAAAASAWGGGVRVNNGSINVSPEGNLNKPLQAIFKEKNIPTGLVSTATITHATPAGFAANVADRSNEAEIARQYLDREVAVLLGGGRKFFPDDLRAKYAAAGYEQFKYRDDLMQANASSKAPVLGTFADGYMPYAIDREASETETQKRPTLKEMAEFAVKKLDAISKDRWFLMVEGARIDHCGHGNDAVGSIHEQIDFDHAIGAMLDYVSKHDDTLLIITTDHGTGGIQLNGMNSSPDQKMAPGIYSGTTACFERVEQFKHSLEWMRGKGAGLSGPPLHDFLLKETGLDLTKDEIKRAQGLKSGDVAPLFGAHHGIQWTSGDHTGDMIEFCAYGPGSHHFPAFIHNFEVHHFLLKAMELA</sequence>
<dbReference type="AlphaFoldDB" id="A0A934VTV9"/>
<dbReference type="PROSITE" id="PS51318">
    <property type="entry name" value="TAT"/>
    <property type="match status" value="1"/>
</dbReference>
<comment type="similarity">
    <text evidence="4">Belongs to the alkaline phosphatase family.</text>
</comment>
<feature type="binding site" evidence="3">
    <location>
        <position position="156"/>
    </location>
    <ligand>
        <name>Mg(2+)</name>
        <dbReference type="ChEBI" id="CHEBI:18420"/>
    </ligand>
</feature>
<feature type="binding site" evidence="3">
    <location>
        <position position="426"/>
    </location>
    <ligand>
        <name>Zn(2+)</name>
        <dbReference type="ChEBI" id="CHEBI:29105"/>
        <label>2</label>
    </ligand>
</feature>
<dbReference type="GO" id="GO:0004035">
    <property type="term" value="F:alkaline phosphatase activity"/>
    <property type="evidence" value="ECO:0007669"/>
    <property type="project" value="TreeGrafter"/>
</dbReference>
<feature type="binding site" evidence="3">
    <location>
        <position position="325"/>
    </location>
    <ligand>
        <name>Zn(2+)</name>
        <dbReference type="ChEBI" id="CHEBI:29105"/>
        <label>2</label>
    </ligand>
</feature>
<evidence type="ECO:0000313" key="5">
    <source>
        <dbReference type="EMBL" id="MBK1881887.1"/>
    </source>
</evidence>
<dbReference type="PANTHER" id="PTHR11596">
    <property type="entry name" value="ALKALINE PHOSPHATASE"/>
    <property type="match status" value="1"/>
</dbReference>
<dbReference type="Gene3D" id="3.40.720.10">
    <property type="entry name" value="Alkaline Phosphatase, subunit A"/>
    <property type="match status" value="1"/>
</dbReference>
<gene>
    <name evidence="5" type="ORF">JIN85_05645</name>
</gene>
<dbReference type="InterPro" id="IPR006311">
    <property type="entry name" value="TAT_signal"/>
</dbReference>
<feature type="binding site" evidence="3">
    <location>
        <position position="278"/>
    </location>
    <ligand>
        <name>Mg(2+)</name>
        <dbReference type="ChEBI" id="CHEBI:18420"/>
    </ligand>
</feature>
<feature type="binding site" evidence="3">
    <location>
        <position position="53"/>
    </location>
    <ligand>
        <name>Mg(2+)</name>
        <dbReference type="ChEBI" id="CHEBI:18420"/>
    </ligand>
</feature>
<comment type="cofactor">
    <cofactor evidence="3">
        <name>Mg(2+)</name>
        <dbReference type="ChEBI" id="CHEBI:18420"/>
    </cofactor>
    <text evidence="3">Binds 1 Mg(2+) ion.</text>
</comment>
<dbReference type="CDD" id="cd16012">
    <property type="entry name" value="ALP"/>
    <property type="match status" value="1"/>
</dbReference>
<organism evidence="5 6">
    <name type="scientific">Luteolibacter pohnpeiensis</name>
    <dbReference type="NCBI Taxonomy" id="454153"/>
    <lineage>
        <taxon>Bacteria</taxon>
        <taxon>Pseudomonadati</taxon>
        <taxon>Verrucomicrobiota</taxon>
        <taxon>Verrucomicrobiia</taxon>
        <taxon>Verrucomicrobiales</taxon>
        <taxon>Verrucomicrobiaceae</taxon>
        <taxon>Luteolibacter</taxon>
    </lineage>
</organism>
<dbReference type="Pfam" id="PF00245">
    <property type="entry name" value="Alk_phosphatase"/>
    <property type="match status" value="1"/>
</dbReference>
<accession>A0A934VTV9</accession>
<dbReference type="EMBL" id="JAENIJ010000006">
    <property type="protein sequence ID" value="MBK1881887.1"/>
    <property type="molecule type" value="Genomic_DNA"/>
</dbReference>
<feature type="binding site" evidence="3">
    <location>
        <position position="283"/>
    </location>
    <ligand>
        <name>Zn(2+)</name>
        <dbReference type="ChEBI" id="CHEBI:29105"/>
        <label>2</label>
    </ligand>
</feature>
<dbReference type="Proteomes" id="UP000603141">
    <property type="component" value="Unassembled WGS sequence"/>
</dbReference>
<evidence type="ECO:0000256" key="3">
    <source>
        <dbReference type="PIRSR" id="PIRSR601952-2"/>
    </source>
</evidence>
<feature type="binding site" evidence="3">
    <location>
        <position position="154"/>
    </location>
    <ligand>
        <name>Mg(2+)</name>
        <dbReference type="ChEBI" id="CHEBI:18420"/>
    </ligand>
</feature>
<evidence type="ECO:0000256" key="1">
    <source>
        <dbReference type="ARBA" id="ARBA00022553"/>
    </source>
</evidence>
<comment type="caution">
    <text evidence="5">The sequence shown here is derived from an EMBL/GenBank/DDBJ whole genome shotgun (WGS) entry which is preliminary data.</text>
</comment>
<dbReference type="InterPro" id="IPR017850">
    <property type="entry name" value="Alkaline_phosphatase_core_sf"/>
</dbReference>
<proteinExistence type="inferred from homology"/>
<keyword evidence="6" id="KW-1185">Reference proteome</keyword>
<dbReference type="SMART" id="SM00098">
    <property type="entry name" value="alkPPc"/>
    <property type="match status" value="1"/>
</dbReference>
<keyword evidence="3" id="KW-0479">Metal-binding</keyword>
<dbReference type="GO" id="GO:0046872">
    <property type="term" value="F:metal ion binding"/>
    <property type="evidence" value="ECO:0007669"/>
    <property type="project" value="UniProtKB-KW"/>
</dbReference>
<dbReference type="NCBIfam" id="TIGR01409">
    <property type="entry name" value="TAT_signal_seq"/>
    <property type="match status" value="1"/>
</dbReference>
<dbReference type="InterPro" id="IPR019546">
    <property type="entry name" value="TAT_signal_bac_arc"/>
</dbReference>
<feature type="binding site" evidence="3">
    <location>
        <position position="53"/>
    </location>
    <ligand>
        <name>Zn(2+)</name>
        <dbReference type="ChEBI" id="CHEBI:29105"/>
        <label>2</label>
    </ligand>
</feature>
<keyword evidence="1" id="KW-0597">Phosphoprotein</keyword>
<dbReference type="SUPFAM" id="SSF53649">
    <property type="entry name" value="Alkaline phosphatase-like"/>
    <property type="match status" value="1"/>
</dbReference>
<keyword evidence="3" id="KW-0460">Magnesium</keyword>
<dbReference type="Gene3D" id="1.10.60.40">
    <property type="match status" value="1"/>
</dbReference>
<dbReference type="PANTHER" id="PTHR11596:SF5">
    <property type="entry name" value="ALKALINE PHOSPHATASE"/>
    <property type="match status" value="1"/>
</dbReference>
<feature type="active site" description="Phosphoserine intermediate" evidence="2">
    <location>
        <position position="103"/>
    </location>
</feature>
<protein>
    <submittedName>
        <fullName evidence="5">Alkaline phosphatase</fullName>
    </submittedName>
</protein>
<comment type="cofactor">
    <cofactor evidence="3">
        <name>Zn(2+)</name>
        <dbReference type="ChEBI" id="CHEBI:29105"/>
    </cofactor>
    <text evidence="3">Binds 2 Zn(2+) ions.</text>
</comment>
<reference evidence="5" key="1">
    <citation type="submission" date="2021-01" db="EMBL/GenBank/DDBJ databases">
        <title>Modified the classification status of verrucomicrobia.</title>
        <authorList>
            <person name="Feng X."/>
        </authorList>
    </citation>
    <scope>NUCLEOTIDE SEQUENCE</scope>
    <source>
        <strain evidence="5">KCTC 22041</strain>
    </source>
</reference>